<evidence type="ECO:0000256" key="1">
    <source>
        <dbReference type="ARBA" id="ARBA00022670"/>
    </source>
</evidence>
<dbReference type="GO" id="GO:0006508">
    <property type="term" value="P:proteolysis"/>
    <property type="evidence" value="ECO:0007669"/>
    <property type="project" value="UniProtKB-KW"/>
</dbReference>
<protein>
    <submittedName>
        <fullName evidence="4">Retrovirus-related Pol polyprotein from transposon TNT 1-94</fullName>
    </submittedName>
</protein>
<reference evidence="4 5" key="1">
    <citation type="journal article" date="2019" name="Commun. Biol.">
        <title>The bagworm genome reveals a unique fibroin gene that provides high tensile strength.</title>
        <authorList>
            <person name="Kono N."/>
            <person name="Nakamura H."/>
            <person name="Ohtoshi R."/>
            <person name="Tomita M."/>
            <person name="Numata K."/>
            <person name="Arakawa K."/>
        </authorList>
    </citation>
    <scope>NUCLEOTIDE SEQUENCE [LARGE SCALE GENOMIC DNA]</scope>
</reference>
<keyword evidence="1" id="KW-0378">Hydrolase</keyword>
<gene>
    <name evidence="4" type="ORF">EVAR_2371_1</name>
</gene>
<dbReference type="InterPro" id="IPR054722">
    <property type="entry name" value="PolX-like_BBD"/>
</dbReference>
<dbReference type="InterPro" id="IPR036397">
    <property type="entry name" value="RNaseH_sf"/>
</dbReference>
<dbReference type="GO" id="GO:0015074">
    <property type="term" value="P:DNA integration"/>
    <property type="evidence" value="ECO:0007669"/>
    <property type="project" value="InterPro"/>
</dbReference>
<name>A0A4C1SGV2_EUMVA</name>
<dbReference type="InterPro" id="IPR039537">
    <property type="entry name" value="Retrotran_Ty1/copia-like"/>
</dbReference>
<dbReference type="EMBL" id="BGZK01000007">
    <property type="protein sequence ID" value="GBP01126.1"/>
    <property type="molecule type" value="Genomic_DNA"/>
</dbReference>
<dbReference type="OrthoDB" id="439192at2759"/>
<proteinExistence type="predicted"/>
<dbReference type="Pfam" id="PF00665">
    <property type="entry name" value="rve"/>
    <property type="match status" value="1"/>
</dbReference>
<dbReference type="Gene3D" id="3.30.420.10">
    <property type="entry name" value="Ribonuclease H-like superfamily/Ribonuclease H"/>
    <property type="match status" value="1"/>
</dbReference>
<dbReference type="AlphaFoldDB" id="A0A4C1SGV2"/>
<dbReference type="SUPFAM" id="SSF53098">
    <property type="entry name" value="Ribonuclease H-like"/>
    <property type="match status" value="1"/>
</dbReference>
<dbReference type="GO" id="GO:0003676">
    <property type="term" value="F:nucleic acid binding"/>
    <property type="evidence" value="ECO:0007669"/>
    <property type="project" value="InterPro"/>
</dbReference>
<dbReference type="PANTHER" id="PTHR42648:SF28">
    <property type="entry name" value="TRANSPOSON-ENCODED PROTEIN WITH RIBONUCLEASE H-LIKE AND RETROVIRUS ZINC FINGER-LIKE DOMAINS"/>
    <property type="match status" value="1"/>
</dbReference>
<dbReference type="InterPro" id="IPR001584">
    <property type="entry name" value="Integrase_cat-core"/>
</dbReference>
<evidence type="ECO:0000256" key="2">
    <source>
        <dbReference type="SAM" id="MobiDB-lite"/>
    </source>
</evidence>
<keyword evidence="1" id="KW-0645">Protease</keyword>
<keyword evidence="5" id="KW-1185">Reference proteome</keyword>
<dbReference type="Proteomes" id="UP000299102">
    <property type="component" value="Unassembled WGS sequence"/>
</dbReference>
<feature type="compositionally biased region" description="Polar residues" evidence="2">
    <location>
        <begin position="596"/>
        <end position="605"/>
    </location>
</feature>
<dbReference type="InterPro" id="IPR012337">
    <property type="entry name" value="RNaseH-like_sf"/>
</dbReference>
<dbReference type="PANTHER" id="PTHR42648">
    <property type="entry name" value="TRANSPOSASE, PUTATIVE-RELATED"/>
    <property type="match status" value="1"/>
</dbReference>
<dbReference type="InterPro" id="IPR057670">
    <property type="entry name" value="SH3_retrovirus"/>
</dbReference>
<comment type="caution">
    <text evidence="4">The sequence shown here is derived from an EMBL/GenBank/DDBJ whole genome shotgun (WGS) entry which is preliminary data.</text>
</comment>
<dbReference type="Pfam" id="PF25597">
    <property type="entry name" value="SH3_retrovirus"/>
    <property type="match status" value="1"/>
</dbReference>
<sequence>MDSTQGGSGQQNVMKLEGSRNWNVWKFQTSVLLRGQGLYKIVDGTTVKPEDDTQRSTWETQDARAQTLIVTRMTEEVMLHIISCDTAAAMWRDVCVLSKVHEMQNQLKQLGENMSDKFVITKVLMSLPEDYKHFISAWESAPDDKQTYDNLVARLLIEEERIKEKAGQRRLRLGNGTKINVKGCGQVALQVWNGSEWIDTTIDNVLHVPELKTNLFSVNCATSRGYVIVTEENKCKFYKQNKVMAIAERRGSMYYLDFRYFNAYTANLADVCCDLREWHEKLVHQNIVYVKDVLKKNNINIKNANVQTCESCLKGKIHRLPYPVSNNVTSRVCEIIHADTCGPMEKPSIGGSRYFVVFKDEYSKYRRVFFVKTKDEIKSCIKNFISQAENETGNKIKIFRSDNGTEFINKEVREVFQNKGIIHQTSVTFTPEQNGVAERENRILVEAARTMLYAKDLPISLWAESVNTAAYVINRTGKSSIEGKSPYELWSSKSYDINNLKIFGTTVYVHIPKEKRHKWDAKGEKGIMVGYGETIKGYRVYFPQKSEVETKRDIVFVNNSPVKPIQQCETINYIEDSVEVPATVEVGAQVEDTSAAGMSSPQSPTMDGDDSQHHAE</sequence>
<organism evidence="4 5">
    <name type="scientific">Eumeta variegata</name>
    <name type="common">Bagworm moth</name>
    <name type="synonym">Eumeta japonica</name>
    <dbReference type="NCBI Taxonomy" id="151549"/>
    <lineage>
        <taxon>Eukaryota</taxon>
        <taxon>Metazoa</taxon>
        <taxon>Ecdysozoa</taxon>
        <taxon>Arthropoda</taxon>
        <taxon>Hexapoda</taxon>
        <taxon>Insecta</taxon>
        <taxon>Pterygota</taxon>
        <taxon>Neoptera</taxon>
        <taxon>Endopterygota</taxon>
        <taxon>Lepidoptera</taxon>
        <taxon>Glossata</taxon>
        <taxon>Ditrysia</taxon>
        <taxon>Tineoidea</taxon>
        <taxon>Psychidae</taxon>
        <taxon>Oiketicinae</taxon>
        <taxon>Eumeta</taxon>
    </lineage>
</organism>
<evidence type="ECO:0000313" key="5">
    <source>
        <dbReference type="Proteomes" id="UP000299102"/>
    </source>
</evidence>
<feature type="region of interest" description="Disordered" evidence="2">
    <location>
        <begin position="592"/>
        <end position="616"/>
    </location>
</feature>
<dbReference type="STRING" id="151549.A0A4C1SGV2"/>
<dbReference type="Pfam" id="PF22936">
    <property type="entry name" value="Pol_BBD"/>
    <property type="match status" value="1"/>
</dbReference>
<dbReference type="PROSITE" id="PS50994">
    <property type="entry name" value="INTEGRASE"/>
    <property type="match status" value="1"/>
</dbReference>
<evidence type="ECO:0000259" key="3">
    <source>
        <dbReference type="PROSITE" id="PS50994"/>
    </source>
</evidence>
<feature type="domain" description="Integrase catalytic" evidence="3">
    <location>
        <begin position="319"/>
        <end position="494"/>
    </location>
</feature>
<dbReference type="GO" id="GO:0008233">
    <property type="term" value="F:peptidase activity"/>
    <property type="evidence" value="ECO:0007669"/>
    <property type="project" value="UniProtKB-KW"/>
</dbReference>
<dbReference type="Pfam" id="PF14223">
    <property type="entry name" value="Retrotran_gag_2"/>
    <property type="match status" value="2"/>
</dbReference>
<accession>A0A4C1SGV2</accession>
<evidence type="ECO:0000313" key="4">
    <source>
        <dbReference type="EMBL" id="GBP01126.1"/>
    </source>
</evidence>